<feature type="compositionally biased region" description="Acidic residues" evidence="4">
    <location>
        <begin position="57"/>
        <end position="69"/>
    </location>
</feature>
<dbReference type="Proteomes" id="UP000803884">
    <property type="component" value="Unassembled WGS sequence"/>
</dbReference>
<dbReference type="GO" id="GO:0006397">
    <property type="term" value="P:mRNA processing"/>
    <property type="evidence" value="ECO:0007669"/>
    <property type="project" value="InterPro"/>
</dbReference>
<evidence type="ECO:0000313" key="5">
    <source>
        <dbReference type="EMBL" id="KAL1584479.1"/>
    </source>
</evidence>
<keyword evidence="3" id="KW-0175">Coiled coil</keyword>
<evidence type="ECO:0000313" key="6">
    <source>
        <dbReference type="Proteomes" id="UP000803884"/>
    </source>
</evidence>
<dbReference type="EMBL" id="JAAQHG020000026">
    <property type="protein sequence ID" value="KAL1584479.1"/>
    <property type="molecule type" value="Genomic_DNA"/>
</dbReference>
<dbReference type="InterPro" id="IPR008501">
    <property type="entry name" value="THOC7/Mft1"/>
</dbReference>
<feature type="compositionally biased region" description="Acidic residues" evidence="4">
    <location>
        <begin position="221"/>
        <end position="238"/>
    </location>
</feature>
<keyword evidence="6" id="KW-1185">Reference proteome</keyword>
<organism evidence="5 6">
    <name type="scientific">Cladosporium halotolerans</name>
    <dbReference type="NCBI Taxonomy" id="1052096"/>
    <lineage>
        <taxon>Eukaryota</taxon>
        <taxon>Fungi</taxon>
        <taxon>Dikarya</taxon>
        <taxon>Ascomycota</taxon>
        <taxon>Pezizomycotina</taxon>
        <taxon>Dothideomycetes</taxon>
        <taxon>Dothideomycetidae</taxon>
        <taxon>Cladosporiales</taxon>
        <taxon>Cladosporiaceae</taxon>
        <taxon>Cladosporium</taxon>
    </lineage>
</organism>
<evidence type="ECO:0008006" key="7">
    <source>
        <dbReference type="Google" id="ProtNLM"/>
    </source>
</evidence>
<feature type="coiled-coil region" evidence="3">
    <location>
        <begin position="164"/>
        <end position="191"/>
    </location>
</feature>
<evidence type="ECO:0000256" key="4">
    <source>
        <dbReference type="SAM" id="MobiDB-lite"/>
    </source>
</evidence>
<dbReference type="GO" id="GO:0000445">
    <property type="term" value="C:THO complex part of transcription export complex"/>
    <property type="evidence" value="ECO:0007669"/>
    <property type="project" value="InterPro"/>
</dbReference>
<gene>
    <name evidence="5" type="ORF">WHR41_06333</name>
</gene>
<protein>
    <recommendedName>
        <fullName evidence="7">Tho complex subunit 7</fullName>
    </recommendedName>
</protein>
<name>A0AB34KN42_9PEZI</name>
<feature type="region of interest" description="Disordered" evidence="4">
    <location>
        <begin position="213"/>
        <end position="367"/>
    </location>
</feature>
<dbReference type="Pfam" id="PF05615">
    <property type="entry name" value="THOC7"/>
    <property type="match status" value="1"/>
</dbReference>
<sequence>MAAQTYGILPQPAEDALHSARLLGIEERPFQRVTKRLLDRDSLLRSTPKQLPSPPPEGEEVPAEAEDPSADPTTRQKFREEVLLDFAALESSITRIQLIQSSNARERERYAAEKAKILATAQAVRENTLLLREQLAEAQKVLELRKGYDALASKILEDKKLKSRDECRNDITSLEKEIEELEQEGVEIEGLWSGRREQFERVVHEGEVMRRVIKGIKEPGEGEGEEGDDDAMEDGDGEKDDRSRMGTPGIEDGRTPRHESGGRTPMPEGSTPLPGGATPMHDGLEESEERPRNKFLEVDGANPTSRAPSPGAQSPHASADVDMGEEFTPAPSTSDSQEHPKASTGLEAKDEQVKEPAEGMTTEMDES</sequence>
<evidence type="ECO:0000256" key="1">
    <source>
        <dbReference type="ARBA" id="ARBA00004123"/>
    </source>
</evidence>
<accession>A0AB34KN42</accession>
<feature type="compositionally biased region" description="Polar residues" evidence="4">
    <location>
        <begin position="302"/>
        <end position="316"/>
    </location>
</feature>
<reference evidence="5 6" key="1">
    <citation type="journal article" date="2020" name="Microbiol. Resour. Announc.">
        <title>Draft Genome Sequence of a Cladosporium Species Isolated from the Mesophotic Ascidian Didemnum maculosum.</title>
        <authorList>
            <person name="Gioti A."/>
            <person name="Siaperas R."/>
            <person name="Nikolaivits E."/>
            <person name="Le Goff G."/>
            <person name="Ouazzani J."/>
            <person name="Kotoulas G."/>
            <person name="Topakas E."/>
        </authorList>
    </citation>
    <scope>NUCLEOTIDE SEQUENCE [LARGE SCALE GENOMIC DNA]</scope>
    <source>
        <strain evidence="5 6">TM138-S3</strain>
    </source>
</reference>
<evidence type="ECO:0000256" key="2">
    <source>
        <dbReference type="ARBA" id="ARBA00023242"/>
    </source>
</evidence>
<comment type="caution">
    <text evidence="5">The sequence shown here is derived from an EMBL/GenBank/DDBJ whole genome shotgun (WGS) entry which is preliminary data.</text>
</comment>
<keyword evidence="2" id="KW-0539">Nucleus</keyword>
<proteinExistence type="predicted"/>
<evidence type="ECO:0000256" key="3">
    <source>
        <dbReference type="SAM" id="Coils"/>
    </source>
</evidence>
<dbReference type="GeneID" id="96007776"/>
<comment type="subcellular location">
    <subcellularLocation>
        <location evidence="1">Nucleus</location>
    </subcellularLocation>
</comment>
<dbReference type="RefSeq" id="XP_069227585.1">
    <property type="nucleotide sequence ID" value="XM_069374938.1"/>
</dbReference>
<dbReference type="AlphaFoldDB" id="A0AB34KN42"/>
<feature type="region of interest" description="Disordered" evidence="4">
    <location>
        <begin position="39"/>
        <end position="75"/>
    </location>
</feature>
<feature type="compositionally biased region" description="Basic and acidic residues" evidence="4">
    <location>
        <begin position="251"/>
        <end position="261"/>
    </location>
</feature>
<feature type="compositionally biased region" description="Basic and acidic residues" evidence="4">
    <location>
        <begin position="336"/>
        <end position="357"/>
    </location>
</feature>